<evidence type="ECO:0000259" key="1">
    <source>
        <dbReference type="Pfam" id="PF13443"/>
    </source>
</evidence>
<dbReference type="Gene3D" id="1.10.260.40">
    <property type="entry name" value="lambda repressor-like DNA-binding domains"/>
    <property type="match status" value="1"/>
</dbReference>
<accession>A0A1M5Q624</accession>
<organism evidence="2 3">
    <name type="scientific">Flavobacterium johnsoniae</name>
    <name type="common">Cytophaga johnsonae</name>
    <dbReference type="NCBI Taxonomy" id="986"/>
    <lineage>
        <taxon>Bacteria</taxon>
        <taxon>Pseudomonadati</taxon>
        <taxon>Bacteroidota</taxon>
        <taxon>Flavobacteriia</taxon>
        <taxon>Flavobacteriales</taxon>
        <taxon>Flavobacteriaceae</taxon>
        <taxon>Flavobacterium</taxon>
    </lineage>
</organism>
<gene>
    <name evidence="2" type="ORF">SAMN05444388_106195</name>
</gene>
<dbReference type="GO" id="GO:0003677">
    <property type="term" value="F:DNA binding"/>
    <property type="evidence" value="ECO:0007669"/>
    <property type="project" value="InterPro"/>
</dbReference>
<dbReference type="AlphaFoldDB" id="A0A1M5Q624"/>
<dbReference type="RefSeq" id="WP_073409934.1">
    <property type="nucleotide sequence ID" value="NZ_FQWH01000006.1"/>
</dbReference>
<proteinExistence type="predicted"/>
<dbReference type="InterPro" id="IPR001387">
    <property type="entry name" value="Cro/C1-type_HTH"/>
</dbReference>
<evidence type="ECO:0000313" key="2">
    <source>
        <dbReference type="EMBL" id="SHH09320.1"/>
    </source>
</evidence>
<reference evidence="2 3" key="1">
    <citation type="submission" date="2016-11" db="EMBL/GenBank/DDBJ databases">
        <authorList>
            <person name="Jaros S."/>
            <person name="Januszkiewicz K."/>
            <person name="Wedrychowicz H."/>
        </authorList>
    </citation>
    <scope>NUCLEOTIDE SEQUENCE [LARGE SCALE GENOMIC DNA]</scope>
    <source>
        <strain evidence="2 3">DSM 6792</strain>
    </source>
</reference>
<dbReference type="Proteomes" id="UP000184112">
    <property type="component" value="Unassembled WGS sequence"/>
</dbReference>
<dbReference type="InterPro" id="IPR010982">
    <property type="entry name" value="Lambda_DNA-bd_dom_sf"/>
</dbReference>
<evidence type="ECO:0000313" key="3">
    <source>
        <dbReference type="Proteomes" id="UP000184112"/>
    </source>
</evidence>
<dbReference type="EMBL" id="FQWH01000006">
    <property type="protein sequence ID" value="SHH09320.1"/>
    <property type="molecule type" value="Genomic_DNA"/>
</dbReference>
<sequence length="73" mass="8470">MKSTNRIIVDYIKDEWVSKAKSQSSFAVEHNLDEKTVRSIKNDPNYNISFETINKICEAKNLKLSEFFKLTGL</sequence>
<name>A0A1M5Q624_FLAJO</name>
<protein>
    <recommendedName>
        <fullName evidence="1">HTH cro/C1-type domain-containing protein</fullName>
    </recommendedName>
</protein>
<dbReference type="SUPFAM" id="SSF47413">
    <property type="entry name" value="lambda repressor-like DNA-binding domains"/>
    <property type="match status" value="1"/>
</dbReference>
<dbReference type="Pfam" id="PF13443">
    <property type="entry name" value="HTH_26"/>
    <property type="match status" value="1"/>
</dbReference>
<feature type="domain" description="HTH cro/C1-type" evidence="1">
    <location>
        <begin position="22"/>
        <end position="70"/>
    </location>
</feature>